<protein>
    <submittedName>
        <fullName evidence="9">ABC transporter permease</fullName>
    </submittedName>
</protein>
<comment type="subcellular location">
    <subcellularLocation>
        <location evidence="1">Cell membrane</location>
        <topology evidence="1">Multi-pass membrane protein</topology>
    </subcellularLocation>
</comment>
<comment type="caution">
    <text evidence="9">The sequence shown here is derived from an EMBL/GenBank/DDBJ whole genome shotgun (WGS) entry which is preliminary data.</text>
</comment>
<feature type="domain" description="MacB-like periplasmic core" evidence="8">
    <location>
        <begin position="20"/>
        <end position="236"/>
    </location>
</feature>
<feature type="domain" description="ABC3 transporter permease C-terminal" evidence="7">
    <location>
        <begin position="690"/>
        <end position="799"/>
    </location>
</feature>
<keyword evidence="2" id="KW-1003">Cell membrane</keyword>
<sequence>MLKNYLTIAIRNISRNKAFSAINILGLAIGIASCLLIILFVLDEVSYDKHFSKADRIYRVGFNGRLNQEVLEFPMAGAPVGEQLKTTFPEIEAYTRIRVNGNPFVTYNGQTFKETTFAYVDPTFFQVFDLPLLQGNPATALSDPSGIVITEELARKYFGKENPMGKVLDLKAWNATYKVTGVIAKMPANTHFHFDLLASMHSHGLAKSDFWLAFNFYTYVLVKPGTNINQLETKFQAEAERFIAKEVKKDVGVSMAEFRKAGNDFRLFVQPLTNIHLRSQYKFELEPNGNIQYVYIFLAIAGFMLLIACINFMNLSTAGASKRAKEVGIRKVLGSVRQQLIFQFISESVLISFCALAMAIFLVSLALPVFNDLTGKAFTLELLMQPEYLIGLPLFGLLVGVLAGSYPAFYLSGFRPVAVLKGSSLGSKLFSGNQWWGSFRLRSVLVVFQFFISISLLVGTVVVYRQLTYMQQKAVGYSKEQVLVVQDSYALKKNEKIFREKIAQLPQVLQASISGNVPVGYSEESNNGFFPQDRKDQPIVMRQYNIDENYLPALGIKLVAGRNFSKDFKTDSLGVLLNEAAVMALNWQEKPLGRKIQDGSARVLHVVGVMKDFHFESMHQKIGPMAMTYGGNSGSVLVKVKTDDIPALLAALENTWNDLTAEAPFAYSFLDDRFAEVYQAEQKLGEILGIFAGLTIFIACLGLFGLATFTAQQRRKEIGIRKVLGASVSAIVAMLSKDFLKLVLFANIIAWPLAWYGMHQWLQDFAYRTAISWWIFALAGGLAIFIALVTISFQAVKAAVSNPVKSLRNE</sequence>
<feature type="transmembrane region" description="Helical" evidence="6">
    <location>
        <begin position="390"/>
        <end position="411"/>
    </location>
</feature>
<gene>
    <name evidence="9" type="ORF">AAE02nite_22270</name>
</gene>
<feature type="transmembrane region" description="Helical" evidence="6">
    <location>
        <begin position="349"/>
        <end position="370"/>
    </location>
</feature>
<evidence type="ECO:0000256" key="6">
    <source>
        <dbReference type="SAM" id="Phobius"/>
    </source>
</evidence>
<feature type="transmembrane region" description="Helical" evidence="6">
    <location>
        <begin position="687"/>
        <end position="711"/>
    </location>
</feature>
<feature type="transmembrane region" description="Helical" evidence="6">
    <location>
        <begin position="444"/>
        <end position="464"/>
    </location>
</feature>
<dbReference type="PROSITE" id="PS51257">
    <property type="entry name" value="PROKAR_LIPOPROTEIN"/>
    <property type="match status" value="1"/>
</dbReference>
<evidence type="ECO:0000313" key="10">
    <source>
        <dbReference type="Proteomes" id="UP000321532"/>
    </source>
</evidence>
<dbReference type="RefSeq" id="WP_146897822.1">
    <property type="nucleotide sequence ID" value="NZ_BJYS01000015.1"/>
</dbReference>
<feature type="domain" description="MacB-like periplasmic core" evidence="8">
    <location>
        <begin position="450"/>
        <end position="653"/>
    </location>
</feature>
<dbReference type="EMBL" id="BJYS01000015">
    <property type="protein sequence ID" value="GEO04563.1"/>
    <property type="molecule type" value="Genomic_DNA"/>
</dbReference>
<dbReference type="PANTHER" id="PTHR30572">
    <property type="entry name" value="MEMBRANE COMPONENT OF TRANSPORTER-RELATED"/>
    <property type="match status" value="1"/>
</dbReference>
<organism evidence="9 10">
    <name type="scientific">Adhaeribacter aerolatus</name>
    <dbReference type="NCBI Taxonomy" id="670289"/>
    <lineage>
        <taxon>Bacteria</taxon>
        <taxon>Pseudomonadati</taxon>
        <taxon>Bacteroidota</taxon>
        <taxon>Cytophagia</taxon>
        <taxon>Cytophagales</taxon>
        <taxon>Hymenobacteraceae</taxon>
        <taxon>Adhaeribacter</taxon>
    </lineage>
</organism>
<evidence type="ECO:0000259" key="7">
    <source>
        <dbReference type="Pfam" id="PF02687"/>
    </source>
</evidence>
<dbReference type="AlphaFoldDB" id="A0A512AXY5"/>
<dbReference type="Pfam" id="PF12704">
    <property type="entry name" value="MacB_PCD"/>
    <property type="match status" value="2"/>
</dbReference>
<feature type="transmembrane region" description="Helical" evidence="6">
    <location>
        <begin position="21"/>
        <end position="42"/>
    </location>
</feature>
<accession>A0A512AXY5</accession>
<proteinExistence type="predicted"/>
<dbReference type="OrthoDB" id="5933722at2"/>
<feature type="transmembrane region" description="Helical" evidence="6">
    <location>
        <begin position="293"/>
        <end position="315"/>
    </location>
</feature>
<reference evidence="9 10" key="1">
    <citation type="submission" date="2019-07" db="EMBL/GenBank/DDBJ databases">
        <title>Whole genome shotgun sequence of Adhaeribacter aerolatus NBRC 106133.</title>
        <authorList>
            <person name="Hosoyama A."/>
            <person name="Uohara A."/>
            <person name="Ohji S."/>
            <person name="Ichikawa N."/>
        </authorList>
    </citation>
    <scope>NUCLEOTIDE SEQUENCE [LARGE SCALE GENOMIC DNA]</scope>
    <source>
        <strain evidence="9 10">NBRC 106133</strain>
    </source>
</reference>
<evidence type="ECO:0000256" key="1">
    <source>
        <dbReference type="ARBA" id="ARBA00004651"/>
    </source>
</evidence>
<feature type="transmembrane region" description="Helical" evidence="6">
    <location>
        <begin position="771"/>
        <end position="796"/>
    </location>
</feature>
<keyword evidence="5 6" id="KW-0472">Membrane</keyword>
<evidence type="ECO:0000313" key="9">
    <source>
        <dbReference type="EMBL" id="GEO04563.1"/>
    </source>
</evidence>
<evidence type="ECO:0000256" key="2">
    <source>
        <dbReference type="ARBA" id="ARBA00022475"/>
    </source>
</evidence>
<dbReference type="Pfam" id="PF02687">
    <property type="entry name" value="FtsX"/>
    <property type="match status" value="2"/>
</dbReference>
<feature type="transmembrane region" description="Helical" evidence="6">
    <location>
        <begin position="723"/>
        <end position="751"/>
    </location>
</feature>
<feature type="domain" description="ABC3 transporter permease C-terminal" evidence="7">
    <location>
        <begin position="299"/>
        <end position="412"/>
    </location>
</feature>
<keyword evidence="10" id="KW-1185">Reference proteome</keyword>
<dbReference type="Proteomes" id="UP000321532">
    <property type="component" value="Unassembled WGS sequence"/>
</dbReference>
<dbReference type="InterPro" id="IPR050250">
    <property type="entry name" value="Macrolide_Exporter_MacB"/>
</dbReference>
<dbReference type="InterPro" id="IPR003838">
    <property type="entry name" value="ABC3_permease_C"/>
</dbReference>
<dbReference type="PANTHER" id="PTHR30572:SF18">
    <property type="entry name" value="ABC-TYPE MACROLIDE FAMILY EXPORT SYSTEM PERMEASE COMPONENT 2"/>
    <property type="match status" value="1"/>
</dbReference>
<keyword evidence="4 6" id="KW-1133">Transmembrane helix</keyword>
<evidence type="ECO:0000256" key="5">
    <source>
        <dbReference type="ARBA" id="ARBA00023136"/>
    </source>
</evidence>
<dbReference type="GO" id="GO:0022857">
    <property type="term" value="F:transmembrane transporter activity"/>
    <property type="evidence" value="ECO:0007669"/>
    <property type="project" value="TreeGrafter"/>
</dbReference>
<name>A0A512AXY5_9BACT</name>
<keyword evidence="3 6" id="KW-0812">Transmembrane</keyword>
<dbReference type="InterPro" id="IPR025857">
    <property type="entry name" value="MacB_PCD"/>
</dbReference>
<evidence type="ECO:0000256" key="4">
    <source>
        <dbReference type="ARBA" id="ARBA00022989"/>
    </source>
</evidence>
<dbReference type="GO" id="GO:0005886">
    <property type="term" value="C:plasma membrane"/>
    <property type="evidence" value="ECO:0007669"/>
    <property type="project" value="UniProtKB-SubCell"/>
</dbReference>
<evidence type="ECO:0000259" key="8">
    <source>
        <dbReference type="Pfam" id="PF12704"/>
    </source>
</evidence>
<evidence type="ECO:0000256" key="3">
    <source>
        <dbReference type="ARBA" id="ARBA00022692"/>
    </source>
</evidence>